<evidence type="ECO:0000256" key="5">
    <source>
        <dbReference type="ARBA" id="ARBA00022734"/>
    </source>
</evidence>
<organism evidence="9 10">
    <name type="scientific">Mytilus galloprovincialis</name>
    <name type="common">Mediterranean mussel</name>
    <dbReference type="NCBI Taxonomy" id="29158"/>
    <lineage>
        <taxon>Eukaryota</taxon>
        <taxon>Metazoa</taxon>
        <taxon>Spiralia</taxon>
        <taxon>Lophotrochozoa</taxon>
        <taxon>Mollusca</taxon>
        <taxon>Bivalvia</taxon>
        <taxon>Autobranchia</taxon>
        <taxon>Pteriomorphia</taxon>
        <taxon>Mytilida</taxon>
        <taxon>Mytiloidea</taxon>
        <taxon>Mytilidae</taxon>
        <taxon>Mytilinae</taxon>
        <taxon>Mytilus</taxon>
    </lineage>
</organism>
<proteinExistence type="inferred from homology"/>
<dbReference type="GO" id="GO:0046872">
    <property type="term" value="F:metal ion binding"/>
    <property type="evidence" value="ECO:0007669"/>
    <property type="project" value="UniProtKB-KW"/>
</dbReference>
<dbReference type="GO" id="GO:0010185">
    <property type="term" value="P:regulation of cellular defense response"/>
    <property type="evidence" value="ECO:0007669"/>
    <property type="project" value="UniProtKB-ARBA"/>
</dbReference>
<evidence type="ECO:0000313" key="9">
    <source>
        <dbReference type="EMBL" id="VDI07271.1"/>
    </source>
</evidence>
<dbReference type="Gene3D" id="2.60.120.260">
    <property type="entry name" value="Galactose-binding domain-like"/>
    <property type="match status" value="1"/>
</dbReference>
<comment type="similarity">
    <text evidence="2">Belongs to the fucolectin family.</text>
</comment>
<dbReference type="OrthoDB" id="6050222at2759"/>
<dbReference type="InterPro" id="IPR008979">
    <property type="entry name" value="Galactose-bd-like_sf"/>
</dbReference>
<reference evidence="9" key="1">
    <citation type="submission" date="2018-11" db="EMBL/GenBank/DDBJ databases">
        <authorList>
            <person name="Alioto T."/>
            <person name="Alioto T."/>
        </authorList>
    </citation>
    <scope>NUCLEOTIDE SEQUENCE</scope>
</reference>
<feature type="domain" description="Fucolectin tachylectin-4 pentraxin-1" evidence="8">
    <location>
        <begin position="86"/>
        <end position="221"/>
    </location>
</feature>
<evidence type="ECO:0000256" key="7">
    <source>
        <dbReference type="ARBA" id="ARBA00023157"/>
    </source>
</evidence>
<keyword evidence="6" id="KW-0106">Calcium</keyword>
<dbReference type="InterPro" id="IPR006585">
    <property type="entry name" value="FTP1"/>
</dbReference>
<evidence type="ECO:0000256" key="4">
    <source>
        <dbReference type="ARBA" id="ARBA00022723"/>
    </source>
</evidence>
<gene>
    <name evidence="9" type="ORF">MGAL_10B030596</name>
</gene>
<dbReference type="GO" id="GO:0042806">
    <property type="term" value="F:fucose binding"/>
    <property type="evidence" value="ECO:0007669"/>
    <property type="project" value="UniProtKB-ARBA"/>
</dbReference>
<accession>A0A8B6CM47</accession>
<keyword evidence="4" id="KW-0479">Metal-binding</keyword>
<sequence>MTALFYIVASLKSNQQAFSIEINKTILSHQTSLVDSSIIACAVLCISDYKCCSASYNEDSKICLLGNQCSPVMRDSANFKTLTKQPRDVAYGKSATQSSVFENLPINIASRAVDGDLTTWMHTAKEYMPFWIVDLEKIYKIKRIEIFNRNKGYRISGERLHDLDITVGPTENEMQLCAHYVGPSKLKDHLVFECLHEDVRFVKLMINSTEVLNVVEVKVYAW</sequence>
<dbReference type="SMART" id="SM00607">
    <property type="entry name" value="FTP"/>
    <property type="match status" value="1"/>
</dbReference>
<dbReference type="PANTHER" id="PTHR45713">
    <property type="entry name" value="FTP DOMAIN-CONTAINING PROTEIN"/>
    <property type="match status" value="1"/>
</dbReference>
<dbReference type="AlphaFoldDB" id="A0A8B6CM47"/>
<dbReference type="GO" id="GO:0001868">
    <property type="term" value="P:regulation of complement activation, lectin pathway"/>
    <property type="evidence" value="ECO:0007669"/>
    <property type="project" value="UniProtKB-ARBA"/>
</dbReference>
<dbReference type="Pfam" id="PF22633">
    <property type="entry name" value="F5_F8_type_C_2"/>
    <property type="match status" value="1"/>
</dbReference>
<evidence type="ECO:0000313" key="10">
    <source>
        <dbReference type="Proteomes" id="UP000596742"/>
    </source>
</evidence>
<dbReference type="Proteomes" id="UP000596742">
    <property type="component" value="Unassembled WGS sequence"/>
</dbReference>
<evidence type="ECO:0000256" key="3">
    <source>
        <dbReference type="ARBA" id="ARBA00011233"/>
    </source>
</evidence>
<comment type="function">
    <text evidence="1">Acts as a defensive agent. Recognizes blood group fucosylated oligosaccharides including A, B, H and Lewis B-type antigens. Does not recognize Lewis A antigen and has low affinity for monovalent haptens.</text>
</comment>
<evidence type="ECO:0000256" key="6">
    <source>
        <dbReference type="ARBA" id="ARBA00022837"/>
    </source>
</evidence>
<keyword evidence="7" id="KW-1015">Disulfide bond</keyword>
<evidence type="ECO:0000259" key="8">
    <source>
        <dbReference type="SMART" id="SM00607"/>
    </source>
</evidence>
<dbReference type="EMBL" id="UYJE01002029">
    <property type="protein sequence ID" value="VDI07271.1"/>
    <property type="molecule type" value="Genomic_DNA"/>
</dbReference>
<protein>
    <recommendedName>
        <fullName evidence="8">Fucolectin tachylectin-4 pentraxin-1 domain-containing protein</fullName>
    </recommendedName>
</protein>
<comment type="caution">
    <text evidence="9">The sequence shown here is derived from an EMBL/GenBank/DDBJ whole genome shotgun (WGS) entry which is preliminary data.</text>
</comment>
<name>A0A8B6CM47_MYTGA</name>
<keyword evidence="5" id="KW-0430">Lectin</keyword>
<evidence type="ECO:0000256" key="2">
    <source>
        <dbReference type="ARBA" id="ARBA00010147"/>
    </source>
</evidence>
<evidence type="ECO:0000256" key="1">
    <source>
        <dbReference type="ARBA" id="ARBA00002219"/>
    </source>
</evidence>
<keyword evidence="10" id="KW-1185">Reference proteome</keyword>
<dbReference type="InterPro" id="IPR051941">
    <property type="entry name" value="BG_Antigen-Binding_Lectin"/>
</dbReference>
<comment type="subunit">
    <text evidence="3">Homotrimer.</text>
</comment>
<dbReference type="PANTHER" id="PTHR45713:SF6">
    <property type="entry name" value="F5_8 TYPE C DOMAIN-CONTAINING PROTEIN"/>
    <property type="match status" value="1"/>
</dbReference>
<dbReference type="SUPFAM" id="SSF49785">
    <property type="entry name" value="Galactose-binding domain-like"/>
    <property type="match status" value="1"/>
</dbReference>